<dbReference type="InterPro" id="IPR014718">
    <property type="entry name" value="GH-type_carb-bd"/>
</dbReference>
<dbReference type="GO" id="GO:0004565">
    <property type="term" value="F:beta-galactosidase activity"/>
    <property type="evidence" value="ECO:0007669"/>
    <property type="project" value="InterPro"/>
</dbReference>
<dbReference type="GO" id="GO:0030246">
    <property type="term" value="F:carbohydrate binding"/>
    <property type="evidence" value="ECO:0007669"/>
    <property type="project" value="InterPro"/>
</dbReference>
<dbReference type="GO" id="GO:0009341">
    <property type="term" value="C:beta-galactosidase complex"/>
    <property type="evidence" value="ECO:0007669"/>
    <property type="project" value="InterPro"/>
</dbReference>
<dbReference type="InterPro" id="IPR004199">
    <property type="entry name" value="B-gal_small/dom_5"/>
</dbReference>
<name>A0A645GST4_9ZZZZ</name>
<comment type="caution">
    <text evidence="2">The sequence shown here is derived from an EMBL/GenBank/DDBJ whole genome shotgun (WGS) entry which is preliminary data.</text>
</comment>
<gene>
    <name evidence="2" type="ORF">SDC9_177424</name>
</gene>
<dbReference type="AlphaFoldDB" id="A0A645GST4"/>
<dbReference type="Gene3D" id="2.70.98.10">
    <property type="match status" value="1"/>
</dbReference>
<dbReference type="Pfam" id="PF02929">
    <property type="entry name" value="Bgal_small_N"/>
    <property type="match status" value="1"/>
</dbReference>
<protein>
    <recommendedName>
        <fullName evidence="1">Beta galactosidase small chain/ domain-containing protein</fullName>
    </recommendedName>
</protein>
<dbReference type="InterPro" id="IPR011013">
    <property type="entry name" value="Gal_mutarotase_sf_dom"/>
</dbReference>
<dbReference type="SUPFAM" id="SSF74650">
    <property type="entry name" value="Galactose mutarotase-like"/>
    <property type="match status" value="1"/>
</dbReference>
<sequence length="102" mass="12023">MSCSVWPYTSENIEKAKYTFELEKSSILTVNIDHIQAGVGGNTSWNADGMPLEKYRLMKKQYNYSFTIYPFENRIESLSVYKMLNSSQQRNKKYSEYHTRVD</sequence>
<evidence type="ECO:0000313" key="2">
    <source>
        <dbReference type="EMBL" id="MPN29967.1"/>
    </source>
</evidence>
<accession>A0A645GST4</accession>
<reference evidence="2" key="1">
    <citation type="submission" date="2019-08" db="EMBL/GenBank/DDBJ databases">
        <authorList>
            <person name="Kucharzyk K."/>
            <person name="Murdoch R.W."/>
            <person name="Higgins S."/>
            <person name="Loffler F."/>
        </authorList>
    </citation>
    <scope>NUCLEOTIDE SEQUENCE</scope>
</reference>
<evidence type="ECO:0000259" key="1">
    <source>
        <dbReference type="Pfam" id="PF02929"/>
    </source>
</evidence>
<organism evidence="2">
    <name type="scientific">bioreactor metagenome</name>
    <dbReference type="NCBI Taxonomy" id="1076179"/>
    <lineage>
        <taxon>unclassified sequences</taxon>
        <taxon>metagenomes</taxon>
        <taxon>ecological metagenomes</taxon>
    </lineage>
</organism>
<dbReference type="GO" id="GO:0005975">
    <property type="term" value="P:carbohydrate metabolic process"/>
    <property type="evidence" value="ECO:0007669"/>
    <property type="project" value="InterPro"/>
</dbReference>
<proteinExistence type="predicted"/>
<dbReference type="EMBL" id="VSSQ01080903">
    <property type="protein sequence ID" value="MPN29967.1"/>
    <property type="molecule type" value="Genomic_DNA"/>
</dbReference>
<feature type="domain" description="Beta galactosidase small chain/" evidence="1">
    <location>
        <begin position="1"/>
        <end position="68"/>
    </location>
</feature>